<dbReference type="STRING" id="84029.CROST_29470"/>
<dbReference type="EC" id="1.3.98.3" evidence="14"/>
<keyword evidence="8 14" id="KW-0479">Metal-binding</keyword>
<evidence type="ECO:0000313" key="18">
    <source>
        <dbReference type="Proteomes" id="UP000190951"/>
    </source>
</evidence>
<evidence type="ECO:0000256" key="5">
    <source>
        <dbReference type="ARBA" id="ARBA00022485"/>
    </source>
</evidence>
<dbReference type="NCBIfam" id="TIGR00538">
    <property type="entry name" value="hemN"/>
    <property type="match status" value="1"/>
</dbReference>
<evidence type="ECO:0000256" key="12">
    <source>
        <dbReference type="ARBA" id="ARBA00023244"/>
    </source>
</evidence>
<evidence type="ECO:0000256" key="14">
    <source>
        <dbReference type="PIRNR" id="PIRNR000167"/>
    </source>
</evidence>
<reference evidence="17 18" key="1">
    <citation type="submission" date="2022-04" db="EMBL/GenBank/DDBJ databases">
        <title>Genome sequence of C. roseum typestrain.</title>
        <authorList>
            <person name="Poehlein A."/>
            <person name="Schoch T."/>
            <person name="Duerre P."/>
            <person name="Daniel R."/>
        </authorList>
    </citation>
    <scope>NUCLEOTIDE SEQUENCE [LARGE SCALE GENOMIC DNA]</scope>
    <source>
        <strain evidence="17 18">DSM 7320</strain>
    </source>
</reference>
<dbReference type="SUPFAM" id="SSF102114">
    <property type="entry name" value="Radical SAM enzymes"/>
    <property type="match status" value="1"/>
</dbReference>
<organism evidence="17 18">
    <name type="scientific">Clostridium felsineum</name>
    <dbReference type="NCBI Taxonomy" id="36839"/>
    <lineage>
        <taxon>Bacteria</taxon>
        <taxon>Bacillati</taxon>
        <taxon>Bacillota</taxon>
        <taxon>Clostridia</taxon>
        <taxon>Eubacteriales</taxon>
        <taxon>Clostridiaceae</taxon>
        <taxon>Clostridium</taxon>
    </lineage>
</organism>
<dbReference type="PIRSF" id="PIRSF000167">
    <property type="entry name" value="HemN"/>
    <property type="match status" value="1"/>
</dbReference>
<comment type="cofactor">
    <cofactor evidence="14 16">
        <name>[4Fe-4S] cluster</name>
        <dbReference type="ChEBI" id="CHEBI:49883"/>
    </cofactor>
    <text evidence="14 16">Binds 1 [4Fe-4S] cluster. The cluster is coordinated with 3 cysteines and an exchangeable S-adenosyl-L-methionine.</text>
</comment>
<dbReference type="GO" id="GO:0004109">
    <property type="term" value="F:coproporphyrinogen oxidase activity"/>
    <property type="evidence" value="ECO:0007669"/>
    <property type="project" value="InterPro"/>
</dbReference>
<feature type="binding site" evidence="16">
    <location>
        <position position="64"/>
    </location>
    <ligand>
        <name>[4Fe-4S] cluster</name>
        <dbReference type="ChEBI" id="CHEBI:49883"/>
        <note>4Fe-4S-S-AdoMet</note>
    </ligand>
</feature>
<evidence type="ECO:0000256" key="11">
    <source>
        <dbReference type="ARBA" id="ARBA00023014"/>
    </source>
</evidence>
<dbReference type="InterPro" id="IPR034505">
    <property type="entry name" value="Coproporphyrinogen-III_oxidase"/>
</dbReference>
<keyword evidence="9 14" id="KW-0560">Oxidoreductase</keyword>
<dbReference type="Gene3D" id="3.20.20.70">
    <property type="entry name" value="Aldolase class I"/>
    <property type="match status" value="1"/>
</dbReference>
<dbReference type="GO" id="GO:0051989">
    <property type="term" value="F:coproporphyrinogen dehydrogenase activity"/>
    <property type="evidence" value="ECO:0007669"/>
    <property type="project" value="UniProtKB-EC"/>
</dbReference>
<proteinExistence type="inferred from homology"/>
<comment type="subunit">
    <text evidence="4">Monomer.</text>
</comment>
<dbReference type="SFLD" id="SFLDS00029">
    <property type="entry name" value="Radical_SAM"/>
    <property type="match status" value="1"/>
</dbReference>
<dbReference type="EMBL" id="CP096983">
    <property type="protein sequence ID" value="URZ13483.1"/>
    <property type="molecule type" value="Genomic_DNA"/>
</dbReference>
<dbReference type="GO" id="GO:0006782">
    <property type="term" value="P:protoporphyrinogen IX biosynthetic process"/>
    <property type="evidence" value="ECO:0007669"/>
    <property type="project" value="UniProtKB-UniPathway"/>
</dbReference>
<evidence type="ECO:0000256" key="13">
    <source>
        <dbReference type="ARBA" id="ARBA00048321"/>
    </source>
</evidence>
<dbReference type="SMART" id="SM00729">
    <property type="entry name" value="Elp3"/>
    <property type="match status" value="1"/>
</dbReference>
<dbReference type="Pfam" id="PF04055">
    <property type="entry name" value="Radical_SAM"/>
    <property type="match status" value="1"/>
</dbReference>
<keyword evidence="12 14" id="KW-0627">Porphyrin biosynthesis</keyword>
<evidence type="ECO:0000313" key="17">
    <source>
        <dbReference type="EMBL" id="URZ13483.1"/>
    </source>
</evidence>
<dbReference type="InterPro" id="IPR058240">
    <property type="entry name" value="rSAM_sf"/>
</dbReference>
<evidence type="ECO:0000256" key="7">
    <source>
        <dbReference type="ARBA" id="ARBA00022691"/>
    </source>
</evidence>
<evidence type="ECO:0000256" key="15">
    <source>
        <dbReference type="PIRSR" id="PIRSR000167-1"/>
    </source>
</evidence>
<feature type="binding site" evidence="15">
    <location>
        <position position="172"/>
    </location>
    <ligand>
        <name>S-adenosyl-L-methionine</name>
        <dbReference type="ChEBI" id="CHEBI:59789"/>
        <label>2</label>
    </ligand>
</feature>
<dbReference type="RefSeq" id="WP_176091596.1">
    <property type="nucleotide sequence ID" value="NZ_CP096983.1"/>
</dbReference>
<comment type="pathway">
    <text evidence="2 14">Porphyrin-containing compound metabolism; protoporphyrin-IX biosynthesis; protoporphyrinogen-IX from coproporphyrinogen-III (AdoMet route): step 1/1.</text>
</comment>
<dbReference type="PANTHER" id="PTHR13932">
    <property type="entry name" value="COPROPORPHYRINIGEN III OXIDASE"/>
    <property type="match status" value="1"/>
</dbReference>
<dbReference type="PROSITE" id="PS51918">
    <property type="entry name" value="RADICAL_SAM"/>
    <property type="match status" value="1"/>
</dbReference>
<keyword evidence="6 14" id="KW-0963">Cytoplasm</keyword>
<dbReference type="InterPro" id="IPR006638">
    <property type="entry name" value="Elp3/MiaA/NifB-like_rSAM"/>
</dbReference>
<dbReference type="PANTHER" id="PTHR13932:SF6">
    <property type="entry name" value="OXYGEN-INDEPENDENT COPROPORPHYRINOGEN III OXIDASE"/>
    <property type="match status" value="1"/>
</dbReference>
<comment type="subcellular location">
    <subcellularLocation>
        <location evidence="1 14">Cytoplasm</location>
    </subcellularLocation>
</comment>
<accession>A0A1S8M9I2</accession>
<dbReference type="InterPro" id="IPR007197">
    <property type="entry name" value="rSAM"/>
</dbReference>
<dbReference type="Proteomes" id="UP000190951">
    <property type="component" value="Chromosome"/>
</dbReference>
<feature type="binding site" evidence="15">
    <location>
        <begin position="111"/>
        <end position="112"/>
    </location>
    <ligand>
        <name>S-adenosyl-L-methionine</name>
        <dbReference type="ChEBI" id="CHEBI:59789"/>
        <label>2</label>
    </ligand>
</feature>
<feature type="binding site" evidence="15">
    <location>
        <position position="208"/>
    </location>
    <ligand>
        <name>S-adenosyl-L-methionine</name>
        <dbReference type="ChEBI" id="CHEBI:59789"/>
        <label>2</label>
    </ligand>
</feature>
<evidence type="ECO:0000256" key="3">
    <source>
        <dbReference type="ARBA" id="ARBA00005493"/>
    </source>
</evidence>
<feature type="binding site" evidence="15">
    <location>
        <position position="242"/>
    </location>
    <ligand>
        <name>S-adenosyl-L-methionine</name>
        <dbReference type="ChEBI" id="CHEBI:59789"/>
        <label>2</label>
    </ligand>
</feature>
<dbReference type="InterPro" id="IPR004558">
    <property type="entry name" value="Coprogen_oxidase_HemN"/>
</dbReference>
<keyword evidence="11 14" id="KW-0411">Iron-sulfur</keyword>
<gene>
    <name evidence="17" type="primary">hemN</name>
    <name evidence="17" type="ORF">CROST_042490</name>
</gene>
<evidence type="ECO:0000256" key="9">
    <source>
        <dbReference type="ARBA" id="ARBA00023002"/>
    </source>
</evidence>
<feature type="binding site" evidence="16">
    <location>
        <position position="60"/>
    </location>
    <ligand>
        <name>[4Fe-4S] cluster</name>
        <dbReference type="ChEBI" id="CHEBI:49883"/>
        <note>4Fe-4S-S-AdoMet</note>
    </ligand>
</feature>
<dbReference type="GO" id="GO:0051539">
    <property type="term" value="F:4 iron, 4 sulfur cluster binding"/>
    <property type="evidence" value="ECO:0007669"/>
    <property type="project" value="UniProtKB-KW"/>
</dbReference>
<keyword evidence="5 14" id="KW-0004">4Fe-4S</keyword>
<keyword evidence="10 14" id="KW-0408">Iron</keyword>
<comment type="similarity">
    <text evidence="3 14">Belongs to the anaerobic coproporphyrinogen-III oxidase family.</text>
</comment>
<dbReference type="SFLD" id="SFLDG01065">
    <property type="entry name" value="anaerobic_coproporphyrinogen-I"/>
    <property type="match status" value="1"/>
</dbReference>
<feature type="binding site" evidence="15">
    <location>
        <position position="326"/>
    </location>
    <ligand>
        <name>S-adenosyl-L-methionine</name>
        <dbReference type="ChEBI" id="CHEBI:59789"/>
        <label>1</label>
    </ligand>
</feature>
<feature type="binding site" evidence="15">
    <location>
        <position position="110"/>
    </location>
    <ligand>
        <name>S-adenosyl-L-methionine</name>
        <dbReference type="ChEBI" id="CHEBI:59789"/>
        <label>1</label>
    </ligand>
</feature>
<keyword evidence="7 14" id="KW-0949">S-adenosyl-L-methionine</keyword>
<dbReference type="KEGG" id="crw:CROST_042490"/>
<sequence length="452" mass="53922">MKNENEEIHYLCQKYDAYNFPLYFSYPVDSYWKRDRLDNEKYFELSKIEDADLYVHFPYCKKICYYCCCDKLCTTNPEEIDSYLEYFDRELELKFDKTKKIKITSMHWGGGTPTYMSNDQIKHMMTSIKKYFEILPGSHINLEAYPDEELITDEKMQLLYDLGFRSISFGIQDFNERVQKAINRWCTQDVARRIIDKVKNFGFEVHVDLCYGLPYQGISEFEDTLKIIKSLSPDKVVIYAYAHYPYLYPLQKNIPLMSLPNSYMKIMMMNVAKEILEDEYIIYGLDTFVKKDGRMKHWEKENVVRNFMGASSNKDSHLIGIGMSAISMIDGVYFKNHTDMKKYKEDLDNKVIPTEKYHFMTEEDKLRHYIIQKQILSDFSINTKAVEQLFNVDFKEHFEKELEILKKLQDEGLVENYDGEEIKITKYGKYFVRLIAYVFDAYYANKEKMLKL</sequence>
<evidence type="ECO:0000256" key="1">
    <source>
        <dbReference type="ARBA" id="ARBA00004496"/>
    </source>
</evidence>
<dbReference type="Gene3D" id="1.10.10.920">
    <property type="match status" value="1"/>
</dbReference>
<dbReference type="GO" id="GO:0005737">
    <property type="term" value="C:cytoplasm"/>
    <property type="evidence" value="ECO:0007669"/>
    <property type="project" value="UniProtKB-SubCell"/>
</dbReference>
<feature type="binding site" evidence="15">
    <location>
        <position position="184"/>
    </location>
    <ligand>
        <name>S-adenosyl-L-methionine</name>
        <dbReference type="ChEBI" id="CHEBI:59789"/>
        <label>2</label>
    </ligand>
</feature>
<protein>
    <recommendedName>
        <fullName evidence="14">Coproporphyrinogen-III oxidase</fullName>
        <ecNumber evidence="14">1.3.98.3</ecNumber>
    </recommendedName>
</protein>
<comment type="catalytic activity">
    <reaction evidence="13 14">
        <text>coproporphyrinogen III + 2 S-adenosyl-L-methionine = protoporphyrinogen IX + 2 5'-deoxyadenosine + 2 L-methionine + 2 CO2</text>
        <dbReference type="Rhea" id="RHEA:15425"/>
        <dbReference type="ChEBI" id="CHEBI:16526"/>
        <dbReference type="ChEBI" id="CHEBI:17319"/>
        <dbReference type="ChEBI" id="CHEBI:57307"/>
        <dbReference type="ChEBI" id="CHEBI:57309"/>
        <dbReference type="ChEBI" id="CHEBI:57844"/>
        <dbReference type="ChEBI" id="CHEBI:59789"/>
        <dbReference type="EC" id="1.3.98.3"/>
    </reaction>
</comment>
<evidence type="ECO:0000256" key="10">
    <source>
        <dbReference type="ARBA" id="ARBA00023004"/>
    </source>
</evidence>
<name>A0A1S8M9I2_9CLOT</name>
<dbReference type="GO" id="GO:0046872">
    <property type="term" value="F:metal ion binding"/>
    <property type="evidence" value="ECO:0007669"/>
    <property type="project" value="UniProtKB-KW"/>
</dbReference>
<evidence type="ECO:0000256" key="4">
    <source>
        <dbReference type="ARBA" id="ARBA00011245"/>
    </source>
</evidence>
<feature type="binding site" evidence="16">
    <location>
        <position position="67"/>
    </location>
    <ligand>
        <name>[4Fe-4S] cluster</name>
        <dbReference type="ChEBI" id="CHEBI:49883"/>
        <note>4Fe-4S-S-AdoMet</note>
    </ligand>
</feature>
<evidence type="ECO:0000256" key="6">
    <source>
        <dbReference type="ARBA" id="ARBA00022490"/>
    </source>
</evidence>
<keyword evidence="18" id="KW-1185">Reference proteome</keyword>
<evidence type="ECO:0000256" key="8">
    <source>
        <dbReference type="ARBA" id="ARBA00022723"/>
    </source>
</evidence>
<feature type="binding site" evidence="15">
    <location>
        <position position="54"/>
    </location>
    <ligand>
        <name>S-adenosyl-L-methionine</name>
        <dbReference type="ChEBI" id="CHEBI:59789"/>
        <label>1</label>
    </ligand>
</feature>
<evidence type="ECO:0000256" key="16">
    <source>
        <dbReference type="PIRSR" id="PIRSR000167-2"/>
    </source>
</evidence>
<dbReference type="InterPro" id="IPR013785">
    <property type="entry name" value="Aldolase_TIM"/>
</dbReference>
<feature type="binding site" evidence="15">
    <location>
        <position position="143"/>
    </location>
    <ligand>
        <name>S-adenosyl-L-methionine</name>
        <dbReference type="ChEBI" id="CHEBI:59789"/>
        <label>1</label>
    </ligand>
</feature>
<evidence type="ECO:0000256" key="2">
    <source>
        <dbReference type="ARBA" id="ARBA00004785"/>
    </source>
</evidence>
<dbReference type="AlphaFoldDB" id="A0A1S8M9I2"/>